<dbReference type="PANTHER" id="PTHR33988">
    <property type="entry name" value="ENDORIBONUCLEASE MAZF-RELATED"/>
    <property type="match status" value="1"/>
</dbReference>
<dbReference type="InterPro" id="IPR011067">
    <property type="entry name" value="Plasmid_toxin/cell-grow_inhib"/>
</dbReference>
<proteinExistence type="predicted"/>
<reference evidence="2" key="1">
    <citation type="journal article" date="2019" name="Int. J. Syst. Evol. Microbiol.">
        <title>The Global Catalogue of Microorganisms (GCM) 10K type strain sequencing project: providing services to taxonomists for standard genome sequencing and annotation.</title>
        <authorList>
            <consortium name="The Broad Institute Genomics Platform"/>
            <consortium name="The Broad Institute Genome Sequencing Center for Infectious Disease"/>
            <person name="Wu L."/>
            <person name="Ma J."/>
        </authorList>
    </citation>
    <scope>NUCLEOTIDE SEQUENCE [LARGE SCALE GENOMIC DNA]</scope>
    <source>
        <strain evidence="2">KCTC 23984</strain>
    </source>
</reference>
<protein>
    <submittedName>
        <fullName evidence="1">Type II toxin-antitoxin system PemK/MazF family toxin</fullName>
    </submittedName>
</protein>
<dbReference type="Pfam" id="PF02452">
    <property type="entry name" value="PemK_toxin"/>
    <property type="match status" value="1"/>
</dbReference>
<dbReference type="RefSeq" id="WP_377483076.1">
    <property type="nucleotide sequence ID" value="NZ_JBHUOX010000004.1"/>
</dbReference>
<evidence type="ECO:0000313" key="1">
    <source>
        <dbReference type="EMBL" id="MFD3000262.1"/>
    </source>
</evidence>
<comment type="caution">
    <text evidence="1">The sequence shown here is derived from an EMBL/GenBank/DDBJ whole genome shotgun (WGS) entry which is preliminary data.</text>
</comment>
<evidence type="ECO:0000313" key="2">
    <source>
        <dbReference type="Proteomes" id="UP001597641"/>
    </source>
</evidence>
<name>A0ABW6BTI7_9BACT</name>
<dbReference type="Proteomes" id="UP001597641">
    <property type="component" value="Unassembled WGS sequence"/>
</dbReference>
<dbReference type="Gene3D" id="2.30.30.110">
    <property type="match status" value="1"/>
</dbReference>
<dbReference type="InterPro" id="IPR003477">
    <property type="entry name" value="PemK-like"/>
</dbReference>
<gene>
    <name evidence="1" type="ORF">ACFS7Z_07810</name>
</gene>
<organism evidence="1 2">
    <name type="scientific">Pontibacter toksunensis</name>
    <dbReference type="NCBI Taxonomy" id="1332631"/>
    <lineage>
        <taxon>Bacteria</taxon>
        <taxon>Pseudomonadati</taxon>
        <taxon>Bacteroidota</taxon>
        <taxon>Cytophagia</taxon>
        <taxon>Cytophagales</taxon>
        <taxon>Hymenobacteraceae</taxon>
        <taxon>Pontibacter</taxon>
    </lineage>
</organism>
<keyword evidence="2" id="KW-1185">Reference proteome</keyword>
<dbReference type="EMBL" id="JBHUOX010000004">
    <property type="protein sequence ID" value="MFD3000262.1"/>
    <property type="molecule type" value="Genomic_DNA"/>
</dbReference>
<dbReference type="SUPFAM" id="SSF50118">
    <property type="entry name" value="Cell growth inhibitor/plasmid maintenance toxic component"/>
    <property type="match status" value="1"/>
</dbReference>
<sequence>MTYNRGDIIWVKFPFSDLTQTKKRPALIVSNDSINKTGDYILVQITSKFRNDGLSLYIDNDQYEGTPLQIKSYVRPHKIFTLNESLIMSKETTVKELFLLEVHLQIFSYMRKDFEGDRRKLMI</sequence>
<accession>A0ABW6BTI7</accession>